<comment type="caution">
    <text evidence="2">The sequence shown here is derived from an EMBL/GenBank/DDBJ whole genome shotgun (WGS) entry which is preliminary data.</text>
</comment>
<evidence type="ECO:0000313" key="3">
    <source>
        <dbReference type="Proteomes" id="UP000054223"/>
    </source>
</evidence>
<organism evidence="2 3">
    <name type="scientific">Solirubrum puertoriconensis</name>
    <dbReference type="NCBI Taxonomy" id="1751427"/>
    <lineage>
        <taxon>Bacteria</taxon>
        <taxon>Pseudomonadati</taxon>
        <taxon>Bacteroidota</taxon>
        <taxon>Cytophagia</taxon>
        <taxon>Cytophagales</taxon>
    </lineage>
</organism>
<dbReference type="InterPro" id="IPR011051">
    <property type="entry name" value="RmlC_Cupin_sf"/>
</dbReference>
<accession>A0A9X0HLH6</accession>
<gene>
    <name evidence="2" type="ORF">ASU33_07900</name>
</gene>
<evidence type="ECO:0000313" key="2">
    <source>
        <dbReference type="EMBL" id="KUG08111.1"/>
    </source>
</evidence>
<feature type="domain" description="Mannose-6-phosphate isomerase type II C-terminal" evidence="1">
    <location>
        <begin position="66"/>
        <end position="164"/>
    </location>
</feature>
<keyword evidence="2" id="KW-0413">Isomerase</keyword>
<dbReference type="SUPFAM" id="SSF51182">
    <property type="entry name" value="RmlC-like cupins"/>
    <property type="match status" value="1"/>
</dbReference>
<dbReference type="RefSeq" id="WP_059069222.1">
    <property type="nucleotide sequence ID" value="NZ_LNAL01000006.1"/>
</dbReference>
<dbReference type="Pfam" id="PF01050">
    <property type="entry name" value="MannoseP_isomer"/>
    <property type="match status" value="1"/>
</dbReference>
<keyword evidence="3" id="KW-1185">Reference proteome</keyword>
<dbReference type="GO" id="GO:0005976">
    <property type="term" value="P:polysaccharide metabolic process"/>
    <property type="evidence" value="ECO:0007669"/>
    <property type="project" value="InterPro"/>
</dbReference>
<proteinExistence type="predicted"/>
<dbReference type="InterPro" id="IPR014710">
    <property type="entry name" value="RmlC-like_jellyroll"/>
</dbReference>
<dbReference type="GO" id="GO:0016779">
    <property type="term" value="F:nucleotidyltransferase activity"/>
    <property type="evidence" value="ECO:0007669"/>
    <property type="project" value="InterPro"/>
</dbReference>
<dbReference type="Gene3D" id="2.60.120.10">
    <property type="entry name" value="Jelly Rolls"/>
    <property type="match status" value="1"/>
</dbReference>
<dbReference type="EMBL" id="LNAL01000006">
    <property type="protein sequence ID" value="KUG08111.1"/>
    <property type="molecule type" value="Genomic_DNA"/>
</dbReference>
<sequence>MNFIATHQEMLFEEIASQLQEQGFTIVAQDQARPWGGFFVIDEAQAQEFADAYFNGLPIDELKIAGKLSPKVLLVAPHKRLSWQYHHRRAEIWRVVEGPVGVATSATDAEEPVKTYAPGEQITLKQGERHRLVGLDDWGVVAEIWQHTDATNPSNEDDIVRVQDDFGR</sequence>
<dbReference type="InterPro" id="IPR001538">
    <property type="entry name" value="Man6P_isomerase-2_C"/>
</dbReference>
<dbReference type="Proteomes" id="UP000054223">
    <property type="component" value="Unassembled WGS sequence"/>
</dbReference>
<name>A0A9X0HLH6_SOLP1</name>
<reference evidence="2 3" key="1">
    <citation type="submission" date="2015-11" db="EMBL/GenBank/DDBJ databases">
        <title>Solirubrum puertoriconensis gen. nov. an environmental bacteria isolated in Puerto Rico.</title>
        <authorList>
            <person name="Cuebas-Irizarry M.F."/>
            <person name="Montalvo-Rodriguez R."/>
        </authorList>
    </citation>
    <scope>NUCLEOTIDE SEQUENCE [LARGE SCALE GENOMIC DNA]</scope>
    <source>
        <strain evidence="2 3">MC1A</strain>
    </source>
</reference>
<evidence type="ECO:0000259" key="1">
    <source>
        <dbReference type="Pfam" id="PF01050"/>
    </source>
</evidence>
<dbReference type="AlphaFoldDB" id="A0A9X0HLH6"/>
<dbReference type="GO" id="GO:0016853">
    <property type="term" value="F:isomerase activity"/>
    <property type="evidence" value="ECO:0007669"/>
    <property type="project" value="UniProtKB-KW"/>
</dbReference>
<dbReference type="OrthoDB" id="9806359at2"/>
<protein>
    <submittedName>
        <fullName evidence="2">Phosphoheptose isomerase</fullName>
    </submittedName>
</protein>